<dbReference type="Proteomes" id="UP000008076">
    <property type="component" value="Unassembled WGS sequence"/>
</dbReference>
<dbReference type="VEuPathDB" id="AmoebaDB:EDI_235830"/>
<sequence length="103" mass="12177">MTQQLFDTTQLPQCPNTPEIKIVEDSKPKKAKITPREKLVGFIKRQMKDDPMILMDDIIEENGRLRKELEKIRIALTQETKYNEELRNGILKERLNLFTNYSN</sequence>
<evidence type="ECO:0000313" key="2">
    <source>
        <dbReference type="Proteomes" id="UP000008076"/>
    </source>
</evidence>
<dbReference type="RefSeq" id="XP_001740472.1">
    <property type="nucleotide sequence ID" value="XM_001740420.1"/>
</dbReference>
<evidence type="ECO:0000313" key="1">
    <source>
        <dbReference type="EMBL" id="EDR23099.1"/>
    </source>
</evidence>
<name>B0EQT8_ENTDS</name>
<keyword evidence="2" id="KW-1185">Reference proteome</keyword>
<dbReference type="AlphaFoldDB" id="B0EQT8"/>
<dbReference type="KEGG" id="edi:EDI_235830"/>
<proteinExistence type="predicted"/>
<organism evidence="2">
    <name type="scientific">Entamoeba dispar (strain ATCC PRA-260 / SAW760)</name>
    <dbReference type="NCBI Taxonomy" id="370354"/>
    <lineage>
        <taxon>Eukaryota</taxon>
        <taxon>Amoebozoa</taxon>
        <taxon>Evosea</taxon>
        <taxon>Archamoebae</taxon>
        <taxon>Mastigamoebida</taxon>
        <taxon>Entamoebidae</taxon>
        <taxon>Entamoeba</taxon>
    </lineage>
</organism>
<dbReference type="GeneID" id="5885658"/>
<reference evidence="2" key="1">
    <citation type="submission" date="2007-12" db="EMBL/GenBank/DDBJ databases">
        <title>Annotation of Entamoeba dispar SAW760.</title>
        <authorList>
            <person name="Lorenzi H."/>
            <person name="Inman J."/>
            <person name="Schobel S."/>
            <person name="Amedeo P."/>
            <person name="Caler E."/>
        </authorList>
    </citation>
    <scope>NUCLEOTIDE SEQUENCE [LARGE SCALE GENOMIC DNA]</scope>
    <source>
        <strain evidence="2">ATCC PRA-260 / SAW760</strain>
    </source>
</reference>
<accession>B0EQT8</accession>
<dbReference type="EMBL" id="DS550417">
    <property type="protein sequence ID" value="EDR23099.1"/>
    <property type="molecule type" value="Genomic_DNA"/>
</dbReference>
<gene>
    <name evidence="1" type="ORF">EDI_235830</name>
</gene>
<dbReference type="OMA" id="CPNTPEI"/>
<protein>
    <submittedName>
        <fullName evidence="1">Uncharacterized protein</fullName>
    </submittedName>
</protein>